<protein>
    <recommendedName>
        <fullName evidence="4">SHOCT domain-containing protein</fullName>
    </recommendedName>
</protein>
<dbReference type="EMBL" id="CAQI01000032">
    <property type="protein sequence ID" value="CCQ45212.1"/>
    <property type="molecule type" value="Genomic_DNA"/>
</dbReference>
<evidence type="ECO:0000313" key="3">
    <source>
        <dbReference type="Proteomes" id="UP000035722"/>
    </source>
</evidence>
<accession>A0A024H000</accession>
<dbReference type="RefSeq" id="WP_050054210.1">
    <property type="nucleotide sequence ID" value="NZ_CAQI01000032.1"/>
</dbReference>
<evidence type="ECO:0008006" key="4">
    <source>
        <dbReference type="Google" id="ProtNLM"/>
    </source>
</evidence>
<evidence type="ECO:0000313" key="2">
    <source>
        <dbReference type="EMBL" id="CCQ45212.1"/>
    </source>
</evidence>
<evidence type="ECO:0000256" key="1">
    <source>
        <dbReference type="SAM" id="SignalP"/>
    </source>
</evidence>
<comment type="caution">
    <text evidence="2">The sequence shown here is derived from an EMBL/GenBank/DDBJ whole genome shotgun (WGS) entry which is preliminary data.</text>
</comment>
<dbReference type="Proteomes" id="UP000035722">
    <property type="component" value="Unassembled WGS sequence"/>
</dbReference>
<keyword evidence="1" id="KW-0732">Signal</keyword>
<feature type="chain" id="PRO_5039485515" description="SHOCT domain-containing protein" evidence="1">
    <location>
        <begin position="31"/>
        <end position="84"/>
    </location>
</feature>
<dbReference type="AlphaFoldDB" id="A0A024H000"/>
<gene>
    <name evidence="2" type="ORF">ARTSIC4J27_1145</name>
</gene>
<organism evidence="2 3">
    <name type="scientific">Pseudarthrobacter siccitolerans</name>
    <dbReference type="NCBI Taxonomy" id="861266"/>
    <lineage>
        <taxon>Bacteria</taxon>
        <taxon>Bacillati</taxon>
        <taxon>Actinomycetota</taxon>
        <taxon>Actinomycetes</taxon>
        <taxon>Micrococcales</taxon>
        <taxon>Micrococcaceae</taxon>
        <taxon>Pseudarthrobacter</taxon>
    </lineage>
</organism>
<reference evidence="3" key="1">
    <citation type="journal article" date="2014" name="Genome Announc.">
        <title>Genome Sequence of Arthrobacter siccitolerans 4J27, a Xeroprotectant-Producing Desiccation-Tolerant Microorganism.</title>
        <authorList>
            <person name="Manzanera M."/>
            <person name="Santa-Cruz-Calvo L."/>
            <person name="Vilchez J.I."/>
            <person name="Garcia-Fontana C."/>
            <person name="Silva-Castro G.A."/>
            <person name="Calvo C."/>
            <person name="Gonzalez-Lopez J."/>
        </authorList>
    </citation>
    <scope>NUCLEOTIDE SEQUENCE [LARGE SCALE GENOMIC DNA]</scope>
    <source>
        <strain evidence="3">4J27</strain>
    </source>
</reference>
<dbReference type="OrthoDB" id="4955077at2"/>
<name>A0A024H000_9MICC</name>
<proteinExistence type="predicted"/>
<feature type="signal peptide" evidence="1">
    <location>
        <begin position="1"/>
        <end position="30"/>
    </location>
</feature>
<sequence length="84" mass="8671">MHRKAIRYVTQTTSAAAGAVATAATSVAAAAVAASIIFSPVADASSRMDGVREDLLRAVLLNQITEEQAVKFEAKLAGRILGEA</sequence>
<keyword evidence="3" id="KW-1185">Reference proteome</keyword>